<feature type="transmembrane region" description="Helical" evidence="1">
    <location>
        <begin position="71"/>
        <end position="93"/>
    </location>
</feature>
<keyword evidence="1" id="KW-0812">Transmembrane</keyword>
<evidence type="ECO:0000313" key="3">
    <source>
        <dbReference type="EMBL" id="BAF88944.1"/>
    </source>
</evidence>
<gene>
    <name evidence="3" type="ordered locus">AZC_2946</name>
</gene>
<reference evidence="3 4" key="3">
    <citation type="journal article" date="2008" name="BMC Genomics">
        <title>The genome of the versatile nitrogen fixer Azorhizobium caulinodans ORS571.</title>
        <authorList>
            <person name="Lee KB."/>
            <person name="Backer P.D."/>
            <person name="Aono T."/>
            <person name="Liu CT."/>
            <person name="Suzuki S."/>
            <person name="Suzuki T."/>
            <person name="Kaneko T."/>
            <person name="Yamada M."/>
            <person name="Tabata S."/>
            <person name="Kupfer D.M."/>
            <person name="Najar F.Z."/>
            <person name="Wiley G.B."/>
            <person name="Roe B."/>
            <person name="Binnewies T.T."/>
            <person name="Ussery D.W."/>
            <person name="D'Haeze W."/>
            <person name="Herder J.D."/>
            <person name="Gevers D."/>
            <person name="Vereecke D."/>
            <person name="Holsters M."/>
            <person name="Oyaizu H."/>
        </authorList>
    </citation>
    <scope>NUCLEOTIDE SEQUENCE [LARGE SCALE GENOMIC DNA]</scope>
    <source>
        <strain evidence="4">ATCC 43989 / DSM 5975 / JCM 20966 / LMG 6465 / NBRC 14845 / NCIMB 13405 / ORS 571</strain>
    </source>
</reference>
<dbReference type="HOGENOM" id="CLU_147829_0_0_5"/>
<dbReference type="InterPro" id="IPR049201">
    <property type="entry name" value="DUF6867"/>
</dbReference>
<reference evidence="4" key="2">
    <citation type="submission" date="2007-04" db="EMBL/GenBank/DDBJ databases">
        <title>Complete genome sequence of the nitrogen-fixing bacterium Azorhizobium caulinodans ORS571.</title>
        <authorList>
            <person name="Lee K.B."/>
            <person name="Backer P.D."/>
            <person name="Aono T."/>
            <person name="Liu C.T."/>
            <person name="Suzuki S."/>
            <person name="Suzuki T."/>
            <person name="Kaneko T."/>
            <person name="Yamada M."/>
            <person name="Tabata S."/>
            <person name="Kupfer D.M."/>
            <person name="Najar F.Z."/>
            <person name="Wiley G.B."/>
            <person name="Roe B."/>
            <person name="Binnewies T."/>
            <person name="Ussery D."/>
            <person name="Vereecke D."/>
            <person name="Gevers D."/>
            <person name="Holsters M."/>
            <person name="Oyaizu H."/>
        </authorList>
    </citation>
    <scope>NUCLEOTIDE SEQUENCE [LARGE SCALE GENOMIC DNA]</scope>
    <source>
        <strain evidence="4">ATCC 43989 / DSM 5975 / JCM 20966 / LMG 6465 / NBRC 14845 / NCIMB 13405 / ORS 571</strain>
    </source>
</reference>
<feature type="transmembrane region" description="Helical" evidence="1">
    <location>
        <begin position="38"/>
        <end position="59"/>
    </location>
</feature>
<protein>
    <recommendedName>
        <fullName evidence="2">DUF6867 domain-containing protein</fullName>
    </recommendedName>
</protein>
<reference evidence="3 4" key="1">
    <citation type="journal article" date="2007" name="Appl. Environ. Microbiol.">
        <title>Rhizobial factors required for stem nodule maturation and maintenance in Sesbania rostrata-Azorhizobium caulinodans ORS571 symbiosis.</title>
        <authorList>
            <person name="Suzuki S."/>
            <person name="Aono T."/>
            <person name="Lee KB."/>
            <person name="Suzuki T."/>
            <person name="Liu CT."/>
            <person name="Miwa H."/>
            <person name="Wakao S."/>
            <person name="Iki T."/>
            <person name="Oyaizu H."/>
        </authorList>
    </citation>
    <scope>NUCLEOTIDE SEQUENCE [LARGE SCALE GENOMIC DNA]</scope>
    <source>
        <strain evidence="4">ATCC 43989 / DSM 5975 / JCM 20966 / LMG 6465 / NBRC 14845 / NCIMB 13405 / ORS 571</strain>
    </source>
</reference>
<dbReference type="EMBL" id="AP009384">
    <property type="protein sequence ID" value="BAF88944.1"/>
    <property type="molecule type" value="Genomic_DNA"/>
</dbReference>
<evidence type="ECO:0000256" key="1">
    <source>
        <dbReference type="SAM" id="Phobius"/>
    </source>
</evidence>
<dbReference type="RefSeq" id="WP_012171470.1">
    <property type="nucleotide sequence ID" value="NC_009937.1"/>
</dbReference>
<accession>A8IDI6</accession>
<dbReference type="eggNOG" id="ENOG5032SWS">
    <property type="taxonomic scope" value="Bacteria"/>
</dbReference>
<dbReference type="STRING" id="438753.AZC_2946"/>
<keyword evidence="1" id="KW-0472">Membrane</keyword>
<feature type="transmembrane region" description="Helical" evidence="1">
    <location>
        <begin position="12"/>
        <end position="32"/>
    </location>
</feature>
<name>A8IDI6_AZOC5</name>
<keyword evidence="1" id="KW-1133">Transmembrane helix</keyword>
<reference evidence="3 4" key="4">
    <citation type="journal article" date="2009" name="Appl. Environ. Microbiol.">
        <title>Comparative genome-wide transcriptional profiling of Azorhizobium caulinodans ORS571 grown under free-living and symbiotic conditions.</title>
        <authorList>
            <person name="Tsukada S."/>
            <person name="Aono T."/>
            <person name="Akiba N."/>
            <person name="Lee KB."/>
            <person name="Liu CT."/>
            <person name="Toyazaki H."/>
            <person name="Oyaizu H."/>
        </authorList>
    </citation>
    <scope>NUCLEOTIDE SEQUENCE [LARGE SCALE GENOMIC DNA]</scope>
    <source>
        <strain evidence="4">ATCC 43989 / DSM 5975 / JCM 20966 / LMG 6465 / NBRC 14845 / NCIMB 13405 / ORS 571</strain>
    </source>
</reference>
<organism evidence="3 4">
    <name type="scientific">Azorhizobium caulinodans (strain ATCC 43989 / DSM 5975 / JCM 20966 / LMG 6465 / NBRC 14845 / NCIMB 13405 / ORS 571)</name>
    <dbReference type="NCBI Taxonomy" id="438753"/>
    <lineage>
        <taxon>Bacteria</taxon>
        <taxon>Pseudomonadati</taxon>
        <taxon>Pseudomonadota</taxon>
        <taxon>Alphaproteobacteria</taxon>
        <taxon>Hyphomicrobiales</taxon>
        <taxon>Xanthobacteraceae</taxon>
        <taxon>Azorhizobium</taxon>
    </lineage>
</organism>
<dbReference type="Pfam" id="PF21741">
    <property type="entry name" value="DUF6867"/>
    <property type="match status" value="1"/>
</dbReference>
<keyword evidence="4" id="KW-1185">Reference proteome</keyword>
<dbReference type="AlphaFoldDB" id="A8IDI6"/>
<evidence type="ECO:0000313" key="4">
    <source>
        <dbReference type="Proteomes" id="UP000000270"/>
    </source>
</evidence>
<dbReference type="Proteomes" id="UP000000270">
    <property type="component" value="Chromosome"/>
</dbReference>
<feature type="domain" description="DUF6867" evidence="2">
    <location>
        <begin position="43"/>
        <end position="144"/>
    </location>
</feature>
<reference evidence="3 4" key="5">
    <citation type="journal article" date="2010" name="Appl. Environ. Microbiol.">
        <title>phrR-like gene praR of Azorhizobium caulinodans ORS571 is essential for symbiosis with Sesbania rostrata and is involved in expression of reb genes.</title>
        <authorList>
            <person name="Akiba N."/>
            <person name="Aono T."/>
            <person name="Toyazaki H."/>
            <person name="Sato S."/>
            <person name="Oyaizu H."/>
        </authorList>
    </citation>
    <scope>NUCLEOTIDE SEQUENCE [LARGE SCALE GENOMIC DNA]</scope>
    <source>
        <strain evidence="4">ATCC 43989 / DSM 5975 / JCM 20966 / LMG 6465 / NBRC 14845 / NCIMB 13405 / ORS 571</strain>
    </source>
</reference>
<reference evidence="3 4" key="6">
    <citation type="journal article" date="2011" name="Appl. Environ. Microbiol.">
        <title>Involvement of the azorhizobial chromosome partition gene (parA) in the onset of bacteroid differentiation during Sesbania rostrata stem nodule development.</title>
        <authorList>
            <person name="Liu CT."/>
            <person name="Lee KB."/>
            <person name="Wang YS."/>
            <person name="Peng MH."/>
            <person name="Lee KT."/>
            <person name="Suzuki S."/>
            <person name="Suzuki T."/>
            <person name="Oyaizu H."/>
        </authorList>
    </citation>
    <scope>NUCLEOTIDE SEQUENCE [LARGE SCALE GENOMIC DNA]</scope>
    <source>
        <strain evidence="4">ATCC 43989 / DSM 5975 / JCM 20966 / LMG 6465 / NBRC 14845 / NCIMB 13405 / ORS 571</strain>
    </source>
</reference>
<dbReference type="KEGG" id="azc:AZC_2946"/>
<feature type="transmembrane region" description="Helical" evidence="1">
    <location>
        <begin position="99"/>
        <end position="118"/>
    </location>
</feature>
<evidence type="ECO:0000259" key="2">
    <source>
        <dbReference type="Pfam" id="PF21741"/>
    </source>
</evidence>
<sequence>MVAPSPDPGRRWAPMVLLPVIALVAVVAAFVLHPQWVVEVSLGDFLLVTVFLGGGAAWMSGRAVAKVWSPFLLVFVYSVLVTCAVRFCHFALFHGTLLSLKYFLVELVILLSIASLGFRTVRKQQMTLRYGWLYESSGPLAWRPRQG</sequence>
<proteinExistence type="predicted"/>